<dbReference type="AlphaFoldDB" id="A8MEP8"/>
<accession>A8MEP8</accession>
<evidence type="ECO:0000313" key="3">
    <source>
        <dbReference type="Proteomes" id="UP000000269"/>
    </source>
</evidence>
<dbReference type="RefSeq" id="WP_012158689.1">
    <property type="nucleotide sequence ID" value="NC_009922.1"/>
</dbReference>
<protein>
    <submittedName>
        <fullName evidence="2">Uncharacterized protein</fullName>
    </submittedName>
</protein>
<proteinExistence type="predicted"/>
<feature type="transmembrane region" description="Helical" evidence="1">
    <location>
        <begin position="6"/>
        <end position="23"/>
    </location>
</feature>
<dbReference type="KEGG" id="aoe:Clos_0827"/>
<reference evidence="3" key="1">
    <citation type="submission" date="2007-10" db="EMBL/GenBank/DDBJ databases">
        <title>Complete genome of Alkaliphilus oremlandii OhILAs.</title>
        <authorList>
            <person name="Copeland A."/>
            <person name="Lucas S."/>
            <person name="Lapidus A."/>
            <person name="Barry K."/>
            <person name="Detter J.C."/>
            <person name="Glavina del Rio T."/>
            <person name="Hammon N."/>
            <person name="Israni S."/>
            <person name="Dalin E."/>
            <person name="Tice H."/>
            <person name="Pitluck S."/>
            <person name="Chain P."/>
            <person name="Malfatti S."/>
            <person name="Shin M."/>
            <person name="Vergez L."/>
            <person name="Schmutz J."/>
            <person name="Larimer F."/>
            <person name="Land M."/>
            <person name="Hauser L."/>
            <person name="Kyrpides N."/>
            <person name="Mikhailova N."/>
            <person name="Stolz J.F."/>
            <person name="Dawson A."/>
            <person name="Fisher E."/>
            <person name="Crable B."/>
            <person name="Perera E."/>
            <person name="Lisak J."/>
            <person name="Ranganathan M."/>
            <person name="Basu P."/>
            <person name="Richardson P."/>
        </authorList>
    </citation>
    <scope>NUCLEOTIDE SEQUENCE [LARGE SCALE GENOMIC DNA]</scope>
    <source>
        <strain evidence="3">OhILAs</strain>
    </source>
</reference>
<dbReference type="HOGENOM" id="CLU_1811723_0_0_9"/>
<dbReference type="EMBL" id="CP000853">
    <property type="protein sequence ID" value="ABW18377.1"/>
    <property type="molecule type" value="Genomic_DNA"/>
</dbReference>
<organism evidence="2 3">
    <name type="scientific">Alkaliphilus oremlandii (strain OhILAs)</name>
    <name type="common">Clostridium oremlandii (strain OhILAs)</name>
    <dbReference type="NCBI Taxonomy" id="350688"/>
    <lineage>
        <taxon>Bacteria</taxon>
        <taxon>Bacillati</taxon>
        <taxon>Bacillota</taxon>
        <taxon>Clostridia</taxon>
        <taxon>Peptostreptococcales</taxon>
        <taxon>Natronincolaceae</taxon>
        <taxon>Alkaliphilus</taxon>
    </lineage>
</organism>
<name>A8MEP8_ALKOO</name>
<evidence type="ECO:0000313" key="2">
    <source>
        <dbReference type="EMBL" id="ABW18377.1"/>
    </source>
</evidence>
<keyword evidence="1" id="KW-1133">Transmembrane helix</keyword>
<sequence>MRKKHIILGMILIIYSTLFFIGCSGKENKELSYEIISFENAPKEVQERMRWHEERNPKHYSNEGYNASGGFDLGKERYVYFIVNEGSLPKILEVVPDEAYGRGIIIKHTSENKDNAKFPDTSVIVKLNEYYGEIANVFISHP</sequence>
<dbReference type="OrthoDB" id="1954233at2"/>
<dbReference type="Proteomes" id="UP000000269">
    <property type="component" value="Chromosome"/>
</dbReference>
<keyword evidence="3" id="KW-1185">Reference proteome</keyword>
<gene>
    <name evidence="2" type="ordered locus">Clos_0827</name>
</gene>
<evidence type="ECO:0000256" key="1">
    <source>
        <dbReference type="SAM" id="Phobius"/>
    </source>
</evidence>
<keyword evidence="1" id="KW-0812">Transmembrane</keyword>
<dbReference type="PROSITE" id="PS51257">
    <property type="entry name" value="PROKAR_LIPOPROTEIN"/>
    <property type="match status" value="1"/>
</dbReference>
<keyword evidence="1" id="KW-0472">Membrane</keyword>